<feature type="region of interest" description="Disordered" evidence="1">
    <location>
        <begin position="400"/>
        <end position="434"/>
    </location>
</feature>
<comment type="caution">
    <text evidence="2">The sequence shown here is derived from an EMBL/GenBank/DDBJ whole genome shotgun (WGS) entry which is preliminary data.</text>
</comment>
<feature type="compositionally biased region" description="Polar residues" evidence="1">
    <location>
        <begin position="416"/>
        <end position="428"/>
    </location>
</feature>
<organism evidence="2">
    <name type="scientific">Tanacetum cinerariifolium</name>
    <name type="common">Dalmatian daisy</name>
    <name type="synonym">Chrysanthemum cinerariifolium</name>
    <dbReference type="NCBI Taxonomy" id="118510"/>
    <lineage>
        <taxon>Eukaryota</taxon>
        <taxon>Viridiplantae</taxon>
        <taxon>Streptophyta</taxon>
        <taxon>Embryophyta</taxon>
        <taxon>Tracheophyta</taxon>
        <taxon>Spermatophyta</taxon>
        <taxon>Magnoliopsida</taxon>
        <taxon>eudicotyledons</taxon>
        <taxon>Gunneridae</taxon>
        <taxon>Pentapetalae</taxon>
        <taxon>asterids</taxon>
        <taxon>campanulids</taxon>
        <taxon>Asterales</taxon>
        <taxon>Asteraceae</taxon>
        <taxon>Asteroideae</taxon>
        <taxon>Anthemideae</taxon>
        <taxon>Anthemidinae</taxon>
        <taxon>Tanacetum</taxon>
    </lineage>
</organism>
<evidence type="ECO:0000256" key="1">
    <source>
        <dbReference type="SAM" id="MobiDB-lite"/>
    </source>
</evidence>
<accession>A0A699JN44</accession>
<evidence type="ECO:0000313" key="2">
    <source>
        <dbReference type="EMBL" id="GFA44317.1"/>
    </source>
</evidence>
<proteinExistence type="predicted"/>
<reference evidence="2" key="1">
    <citation type="journal article" date="2019" name="Sci. Rep.">
        <title>Draft genome of Tanacetum cinerariifolium, the natural source of mosquito coil.</title>
        <authorList>
            <person name="Yamashiro T."/>
            <person name="Shiraishi A."/>
            <person name="Satake H."/>
            <person name="Nakayama K."/>
        </authorList>
    </citation>
    <scope>NUCLEOTIDE SEQUENCE</scope>
</reference>
<gene>
    <name evidence="2" type="ORF">Tci_616289</name>
</gene>
<protein>
    <submittedName>
        <fullName evidence="2">Uncharacterized protein</fullName>
    </submittedName>
</protein>
<dbReference type="AlphaFoldDB" id="A0A699JN44"/>
<dbReference type="EMBL" id="BKCJ010424930">
    <property type="protein sequence ID" value="GFA44317.1"/>
    <property type="molecule type" value="Genomic_DNA"/>
</dbReference>
<feature type="non-terminal residue" evidence="2">
    <location>
        <position position="1"/>
    </location>
</feature>
<name>A0A699JN44_TANCI</name>
<sequence>CGVDLRDGICALCNSMNSCAYDHNPNSFDYPPDSYNPPHPTYETYSGDSYGNDPQFGYDCQPQFPLNYEPEPRYSQNYNSYPHDSPSFPQQYPCCDDCGVTHERYQCQPMNEDYYHEQNFCCDSNSFGFDDCQPQQYTVNHPIFNTHHEYLDSQKELSTTITKLKEQMTSLTLFCEMTYQIVQKKLEEKRIKEEQAATAQNRKLPVCYDDDDDEEESNSLKDNIISELSPCSAVTPSEPIDSLSMGDEHLDTISATESDKVIKSCVENLVPNPSEFEGENGCDVPSCFTTFSNILFDAEYEFDFVNDQSLHNEYFSEKIFSNPLFEEEIRSIKKNQHHFNAESDLVESMLNHDSSIISSSLKIDSLLDDFAGELTLLKSIPPGVDKTDCHPKNEIRLSHRLLYDNSSPRPPKEFNSENSNAKIESFSPSPIPNKDSDSFMEEIDLFLTPNDPMPPSIEDDEDSEGDILFDDEDSEWDILFLERLLHDDPIPLPDIPNFSYEVRTFLPFFTYPVTSSILLSSRSEDTIFGPGITINRFYSFKPGLSHRCGTFKKFNTHRSHLNESPIEMLFSTYFPLDQLKYGGIGSSSVT</sequence>